<dbReference type="Proteomes" id="UP000278983">
    <property type="component" value="Unassembled WGS sequence"/>
</dbReference>
<comment type="caution">
    <text evidence="5">The sequence shown here is derived from an EMBL/GenBank/DDBJ whole genome shotgun (WGS) entry which is preliminary data.</text>
</comment>
<evidence type="ECO:0000313" key="6">
    <source>
        <dbReference type="Proteomes" id="UP000278983"/>
    </source>
</evidence>
<dbReference type="SMART" id="SM00935">
    <property type="entry name" value="OmpH"/>
    <property type="match status" value="1"/>
</dbReference>
<accession>A0A432LKK1</accession>
<dbReference type="Gene3D" id="3.30.910.20">
    <property type="entry name" value="Skp domain"/>
    <property type="match status" value="1"/>
</dbReference>
<dbReference type="EMBL" id="RYYU01000001">
    <property type="protein sequence ID" value="RUL59333.1"/>
    <property type="molecule type" value="Genomic_DNA"/>
</dbReference>
<evidence type="ECO:0000256" key="4">
    <source>
        <dbReference type="SAM" id="SignalP"/>
    </source>
</evidence>
<reference evidence="5 6" key="1">
    <citation type="submission" date="2018-12" db="EMBL/GenBank/DDBJ databases">
        <title>Genome sequencing of Prevotella sp. KCOM 3155 (= JS262).</title>
        <authorList>
            <person name="Kook J.-K."/>
            <person name="Park S.-N."/>
            <person name="Lim Y.K."/>
        </authorList>
    </citation>
    <scope>NUCLEOTIDE SEQUENCE [LARGE SCALE GENOMIC DNA]</scope>
    <source>
        <strain evidence="5 6">KCOM 3155</strain>
    </source>
</reference>
<feature type="compositionally biased region" description="Basic and acidic residues" evidence="3">
    <location>
        <begin position="77"/>
        <end position="86"/>
    </location>
</feature>
<gene>
    <name evidence="5" type="ORF">EHV08_05875</name>
</gene>
<feature type="chain" id="PRO_5019549029" evidence="4">
    <location>
        <begin position="19"/>
        <end position="166"/>
    </location>
</feature>
<evidence type="ECO:0000313" key="5">
    <source>
        <dbReference type="EMBL" id="RUL59333.1"/>
    </source>
</evidence>
<organism evidence="5 6">
    <name type="scientific">Prevotella koreensis</name>
    <dbReference type="NCBI Taxonomy" id="2490854"/>
    <lineage>
        <taxon>Bacteria</taxon>
        <taxon>Pseudomonadati</taxon>
        <taxon>Bacteroidota</taxon>
        <taxon>Bacteroidia</taxon>
        <taxon>Bacteroidales</taxon>
        <taxon>Prevotellaceae</taxon>
        <taxon>Prevotella</taxon>
    </lineage>
</organism>
<dbReference type="PANTHER" id="PTHR35089">
    <property type="entry name" value="CHAPERONE PROTEIN SKP"/>
    <property type="match status" value="1"/>
</dbReference>
<feature type="signal peptide" evidence="4">
    <location>
        <begin position="1"/>
        <end position="18"/>
    </location>
</feature>
<dbReference type="AlphaFoldDB" id="A0A432LKK1"/>
<feature type="region of interest" description="Disordered" evidence="3">
    <location>
        <begin position="60"/>
        <end position="86"/>
    </location>
</feature>
<evidence type="ECO:0000256" key="1">
    <source>
        <dbReference type="ARBA" id="ARBA00009091"/>
    </source>
</evidence>
<comment type="similarity">
    <text evidence="1">Belongs to the Skp family.</text>
</comment>
<dbReference type="GO" id="GO:0005829">
    <property type="term" value="C:cytosol"/>
    <property type="evidence" value="ECO:0007669"/>
    <property type="project" value="TreeGrafter"/>
</dbReference>
<dbReference type="GO" id="GO:0050821">
    <property type="term" value="P:protein stabilization"/>
    <property type="evidence" value="ECO:0007669"/>
    <property type="project" value="TreeGrafter"/>
</dbReference>
<name>A0A432LKK1_9BACT</name>
<dbReference type="PANTHER" id="PTHR35089:SF1">
    <property type="entry name" value="CHAPERONE PROTEIN SKP"/>
    <property type="match status" value="1"/>
</dbReference>
<sequence>MKKIIIMLMVFAPLSLFAQKFGHVDSQAIMQGMPEFIQARGEVEAQTKKYEDELQAMQQELQRKSEEYDKSSSTMNETKRQETEAELQKMYQKIQQTFQDNQQALAKMQQDKLQPITNKLLNAIKNVGSAGGYVYIMDTAAGIPYISQTLSKDITTEVKAELNKLK</sequence>
<dbReference type="SUPFAM" id="SSF111384">
    <property type="entry name" value="OmpH-like"/>
    <property type="match status" value="1"/>
</dbReference>
<proteinExistence type="inferred from homology"/>
<dbReference type="Pfam" id="PF03938">
    <property type="entry name" value="OmpH"/>
    <property type="match status" value="1"/>
</dbReference>
<feature type="compositionally biased region" description="Basic and acidic residues" evidence="3">
    <location>
        <begin position="61"/>
        <end position="70"/>
    </location>
</feature>
<dbReference type="RefSeq" id="WP_126678492.1">
    <property type="nucleotide sequence ID" value="NZ_CAUTIM010000020.1"/>
</dbReference>
<evidence type="ECO:0000256" key="3">
    <source>
        <dbReference type="SAM" id="MobiDB-lite"/>
    </source>
</evidence>
<dbReference type="InterPro" id="IPR024930">
    <property type="entry name" value="Skp_dom_sf"/>
</dbReference>
<protein>
    <submittedName>
        <fullName evidence="5">OmpH family outer membrane protein</fullName>
    </submittedName>
</protein>
<dbReference type="InterPro" id="IPR005632">
    <property type="entry name" value="Chaperone_Skp"/>
</dbReference>
<keyword evidence="6" id="KW-1185">Reference proteome</keyword>
<evidence type="ECO:0000256" key="2">
    <source>
        <dbReference type="ARBA" id="ARBA00022729"/>
    </source>
</evidence>
<keyword evidence="2 4" id="KW-0732">Signal</keyword>
<dbReference type="OrthoDB" id="1524711at2"/>
<dbReference type="GO" id="GO:0051082">
    <property type="term" value="F:unfolded protein binding"/>
    <property type="evidence" value="ECO:0007669"/>
    <property type="project" value="InterPro"/>
</dbReference>